<dbReference type="InterPro" id="IPR036264">
    <property type="entry name" value="Bact_exopeptidase_dim_dom"/>
</dbReference>
<dbReference type="Gene3D" id="3.40.630.10">
    <property type="entry name" value="Zn peptidases"/>
    <property type="match status" value="1"/>
</dbReference>
<evidence type="ECO:0000256" key="2">
    <source>
        <dbReference type="ARBA" id="ARBA00005691"/>
    </source>
</evidence>
<accession>A0ABT3ZSM7</accession>
<proteinExistence type="inferred from homology"/>
<keyword evidence="6" id="KW-0479">Metal-binding</keyword>
<dbReference type="Pfam" id="PF01546">
    <property type="entry name" value="Peptidase_M20"/>
    <property type="match status" value="1"/>
</dbReference>
<dbReference type="InterPro" id="IPR001261">
    <property type="entry name" value="ArgE/DapE_CS"/>
</dbReference>
<keyword evidence="3" id="KW-0963">Cytoplasm</keyword>
<evidence type="ECO:0000256" key="5">
    <source>
        <dbReference type="ARBA" id="ARBA00022605"/>
    </source>
</evidence>
<comment type="cofactor">
    <cofactor evidence="1">
        <name>Zn(2+)</name>
        <dbReference type="ChEBI" id="CHEBI:29105"/>
    </cofactor>
</comment>
<sequence>MQATDIRSAASATAGARPDSLAWVERLVRFDTTSRASNLGMVETMRDALLPHGVQPTLTYDAARGKANLFVTLAAADGNAQGGLVLSGHTDVVPVDGQDWTSDPFRPEIRDGLLYGRGACDMKGFIGCVLTALPAFAAARLREPVHFAFSYDEEVGCLGAPVMLADLAARGVRPSGCIIGEPTDMRVITAHKGINVYKCCVRGRAAHSSLTPQGVNAIEYAARLICFLRDLADEMRAQGPFDRAFDVPFTTAQTSMIKGGNAVNTVPAECDVLFEYRNLPGVDPAAIDARIRAYVDGELVPRMRREHPDAAVDLSRLAAVPSLDASEQAAVTALVRALARDDMVRKVGYATEGGQFALAGIPAVICGPGSIEQAHKADEFVSLVQLGECDVFLGRLVRSLSGEGGVVSSC</sequence>
<evidence type="ECO:0000256" key="7">
    <source>
        <dbReference type="ARBA" id="ARBA00022801"/>
    </source>
</evidence>
<evidence type="ECO:0000256" key="4">
    <source>
        <dbReference type="ARBA" id="ARBA00022571"/>
    </source>
</evidence>
<dbReference type="RefSeq" id="WP_267849440.1">
    <property type="nucleotide sequence ID" value="NZ_JAPMXC010000010.1"/>
</dbReference>
<protein>
    <submittedName>
        <fullName evidence="11">Acetylornithine deacetylase</fullName>
        <ecNumber evidence="11">3.5.1.16</ecNumber>
    </submittedName>
</protein>
<dbReference type="Gene3D" id="3.30.70.360">
    <property type="match status" value="1"/>
</dbReference>
<dbReference type="SUPFAM" id="SSF53187">
    <property type="entry name" value="Zn-dependent exopeptidases"/>
    <property type="match status" value="1"/>
</dbReference>
<keyword evidence="4" id="KW-0055">Arginine biosynthesis</keyword>
<dbReference type="NCBIfam" id="TIGR01892">
    <property type="entry name" value="AcOrn-deacetyl"/>
    <property type="match status" value="1"/>
</dbReference>
<name>A0ABT3ZSM7_9BURK</name>
<evidence type="ECO:0000256" key="6">
    <source>
        <dbReference type="ARBA" id="ARBA00022723"/>
    </source>
</evidence>
<dbReference type="PANTHER" id="PTHR43808">
    <property type="entry name" value="ACETYLORNITHINE DEACETYLASE"/>
    <property type="match status" value="1"/>
</dbReference>
<evidence type="ECO:0000313" key="12">
    <source>
        <dbReference type="Proteomes" id="UP001082899"/>
    </source>
</evidence>
<dbReference type="Pfam" id="PF07687">
    <property type="entry name" value="M20_dimer"/>
    <property type="match status" value="1"/>
</dbReference>
<keyword evidence="7 11" id="KW-0378">Hydrolase</keyword>
<comment type="similarity">
    <text evidence="2">Belongs to the peptidase M20A family. ArgE subfamily.</text>
</comment>
<dbReference type="EMBL" id="JAPMXC010000010">
    <property type="protein sequence ID" value="MCY0389545.1"/>
    <property type="molecule type" value="Genomic_DNA"/>
</dbReference>
<organism evidence="11 12">
    <name type="scientific">Robbsia betulipollinis</name>
    <dbReference type="NCBI Taxonomy" id="2981849"/>
    <lineage>
        <taxon>Bacteria</taxon>
        <taxon>Pseudomonadati</taxon>
        <taxon>Pseudomonadota</taxon>
        <taxon>Betaproteobacteria</taxon>
        <taxon>Burkholderiales</taxon>
        <taxon>Burkholderiaceae</taxon>
        <taxon>Robbsia</taxon>
    </lineage>
</organism>
<dbReference type="PANTHER" id="PTHR43808:SF31">
    <property type="entry name" value="N-ACETYL-L-CITRULLINE DEACETYLASE"/>
    <property type="match status" value="1"/>
</dbReference>
<dbReference type="InterPro" id="IPR050072">
    <property type="entry name" value="Peptidase_M20A"/>
</dbReference>
<keyword evidence="12" id="KW-1185">Reference proteome</keyword>
<dbReference type="InterPro" id="IPR011650">
    <property type="entry name" value="Peptidase_M20_dimer"/>
</dbReference>
<dbReference type="EC" id="3.5.1.16" evidence="11"/>
<dbReference type="PROSITE" id="PS00759">
    <property type="entry name" value="ARGE_DAPE_CPG2_2"/>
    <property type="match status" value="1"/>
</dbReference>
<evidence type="ECO:0000256" key="8">
    <source>
        <dbReference type="ARBA" id="ARBA00022833"/>
    </source>
</evidence>
<dbReference type="CDD" id="cd03894">
    <property type="entry name" value="M20_ArgE"/>
    <property type="match status" value="1"/>
</dbReference>
<feature type="domain" description="Peptidase M20 dimerisation" evidence="10">
    <location>
        <begin position="189"/>
        <end position="300"/>
    </location>
</feature>
<evidence type="ECO:0000256" key="1">
    <source>
        <dbReference type="ARBA" id="ARBA00001947"/>
    </source>
</evidence>
<comment type="caution">
    <text evidence="11">The sequence shown here is derived from an EMBL/GenBank/DDBJ whole genome shotgun (WGS) entry which is preliminary data.</text>
</comment>
<dbReference type="Proteomes" id="UP001082899">
    <property type="component" value="Unassembled WGS sequence"/>
</dbReference>
<reference evidence="11" key="1">
    <citation type="submission" date="2022-11" db="EMBL/GenBank/DDBJ databases">
        <title>Robbsia betulipollinis sp. nov., isolated from pollen of birch (Betula pendula).</title>
        <authorList>
            <person name="Shi H."/>
            <person name="Ambika Manirajan B."/>
            <person name="Ratering S."/>
            <person name="Geissler-Plaum R."/>
            <person name="Schnell S."/>
        </authorList>
    </citation>
    <scope>NUCLEOTIDE SEQUENCE</scope>
    <source>
        <strain evidence="11">Bb-Pol-6</strain>
    </source>
</reference>
<dbReference type="GO" id="GO:0008777">
    <property type="term" value="F:acetylornithine deacetylase activity"/>
    <property type="evidence" value="ECO:0007669"/>
    <property type="project" value="UniProtKB-EC"/>
</dbReference>
<dbReference type="InterPro" id="IPR010169">
    <property type="entry name" value="AcOrn-deacetyl"/>
</dbReference>
<dbReference type="InterPro" id="IPR002933">
    <property type="entry name" value="Peptidase_M20"/>
</dbReference>
<dbReference type="SUPFAM" id="SSF55031">
    <property type="entry name" value="Bacterial exopeptidase dimerisation domain"/>
    <property type="match status" value="1"/>
</dbReference>
<evidence type="ECO:0000256" key="9">
    <source>
        <dbReference type="ARBA" id="ARBA00023285"/>
    </source>
</evidence>
<evidence type="ECO:0000259" key="10">
    <source>
        <dbReference type="Pfam" id="PF07687"/>
    </source>
</evidence>
<gene>
    <name evidence="11" type="primary">argE</name>
    <name evidence="11" type="ORF">OVY01_20580</name>
</gene>
<keyword evidence="5" id="KW-0028">Amino-acid biosynthesis</keyword>
<keyword evidence="9" id="KW-0170">Cobalt</keyword>
<evidence type="ECO:0000313" key="11">
    <source>
        <dbReference type="EMBL" id="MCY0389545.1"/>
    </source>
</evidence>
<keyword evidence="8" id="KW-0862">Zinc</keyword>
<dbReference type="NCBIfam" id="NF005710">
    <property type="entry name" value="PRK07522.1"/>
    <property type="match status" value="1"/>
</dbReference>
<evidence type="ECO:0000256" key="3">
    <source>
        <dbReference type="ARBA" id="ARBA00022490"/>
    </source>
</evidence>